<gene>
    <name evidence="3" type="ORF">L249_1060</name>
</gene>
<feature type="region of interest" description="Disordered" evidence="1">
    <location>
        <begin position="1"/>
        <end position="48"/>
    </location>
</feature>
<keyword evidence="4" id="KW-1185">Reference proteome</keyword>
<comment type="caution">
    <text evidence="3">The sequence shown here is derived from an EMBL/GenBank/DDBJ whole genome shotgun (WGS) entry which is preliminary data.</text>
</comment>
<dbReference type="AlphaFoldDB" id="A0A367LE81"/>
<dbReference type="Pfam" id="PF11204">
    <property type="entry name" value="DUF2985"/>
    <property type="match status" value="1"/>
</dbReference>
<feature type="transmembrane region" description="Helical" evidence="2">
    <location>
        <begin position="154"/>
        <end position="177"/>
    </location>
</feature>
<evidence type="ECO:0000256" key="1">
    <source>
        <dbReference type="SAM" id="MobiDB-lite"/>
    </source>
</evidence>
<dbReference type="Proteomes" id="UP000253664">
    <property type="component" value="Unassembled WGS sequence"/>
</dbReference>
<dbReference type="OrthoDB" id="6407410at2759"/>
<evidence type="ECO:0000313" key="3">
    <source>
        <dbReference type="EMBL" id="RCI12734.1"/>
    </source>
</evidence>
<dbReference type="InterPro" id="IPR021369">
    <property type="entry name" value="DUF2985"/>
</dbReference>
<protein>
    <submittedName>
        <fullName evidence="3">Uncharacterized protein</fullName>
    </submittedName>
</protein>
<feature type="transmembrane region" description="Helical" evidence="2">
    <location>
        <begin position="266"/>
        <end position="286"/>
    </location>
</feature>
<evidence type="ECO:0000256" key="2">
    <source>
        <dbReference type="SAM" id="Phobius"/>
    </source>
</evidence>
<feature type="transmembrane region" description="Helical" evidence="2">
    <location>
        <begin position="111"/>
        <end position="134"/>
    </location>
</feature>
<dbReference type="PANTHER" id="PTHR35872">
    <property type="entry name" value="INTEGRAL MEMBRANE PROTEIN (AFU_ORTHOLOGUE AFUA_5G07110)"/>
    <property type="match status" value="1"/>
</dbReference>
<keyword evidence="2" id="KW-1133">Transmembrane helix</keyword>
<evidence type="ECO:0000313" key="4">
    <source>
        <dbReference type="Proteomes" id="UP000253664"/>
    </source>
</evidence>
<keyword evidence="2" id="KW-0472">Membrane</keyword>
<organism evidence="3 4">
    <name type="scientific">Ophiocordyceps polyrhachis-furcata BCC 54312</name>
    <dbReference type="NCBI Taxonomy" id="1330021"/>
    <lineage>
        <taxon>Eukaryota</taxon>
        <taxon>Fungi</taxon>
        <taxon>Dikarya</taxon>
        <taxon>Ascomycota</taxon>
        <taxon>Pezizomycotina</taxon>
        <taxon>Sordariomycetes</taxon>
        <taxon>Hypocreomycetidae</taxon>
        <taxon>Hypocreales</taxon>
        <taxon>Ophiocordycipitaceae</taxon>
        <taxon>Ophiocordyceps</taxon>
    </lineage>
</organism>
<dbReference type="PANTHER" id="PTHR35872:SF1">
    <property type="entry name" value="ALPHA-L-RHAMNOSIDASE C"/>
    <property type="match status" value="1"/>
</dbReference>
<keyword evidence="2" id="KW-0812">Transmembrane</keyword>
<proteinExistence type="predicted"/>
<feature type="transmembrane region" description="Helical" evidence="2">
    <location>
        <begin position="292"/>
        <end position="315"/>
    </location>
</feature>
<name>A0A367LE81_9HYPO</name>
<accession>A0A367LE81</accession>
<reference evidence="3 4" key="1">
    <citation type="journal article" date="2015" name="BMC Genomics">
        <title>Insights from the genome of Ophiocordyceps polyrhachis-furcata to pathogenicity and host specificity in insect fungi.</title>
        <authorList>
            <person name="Wichadakul D."/>
            <person name="Kobmoo N."/>
            <person name="Ingsriswang S."/>
            <person name="Tangphatsornruang S."/>
            <person name="Chantasingh D."/>
            <person name="Luangsa-ard J.J."/>
            <person name="Eurwilaichitr L."/>
        </authorList>
    </citation>
    <scope>NUCLEOTIDE SEQUENCE [LARGE SCALE GENOMIC DNA]</scope>
    <source>
        <strain evidence="3 4">BCC 54312</strain>
    </source>
</reference>
<dbReference type="EMBL" id="LKCN02000007">
    <property type="protein sequence ID" value="RCI12734.1"/>
    <property type="molecule type" value="Genomic_DNA"/>
</dbReference>
<dbReference type="STRING" id="1330021.A0A367LE81"/>
<sequence length="360" mass="40465">MPSLNTPANAAKTTSPPRWPQPTDPSFKGFGGFELSPLPDSAQKDRSPMHLTTAKNGRHHAINSFVGLPYELEPPAAADFPNGYHFPPRHSFVESLKLSTMAFLKYVRTPMGFLITLYCLNVVAWGGMIFLLSLNAAPAMCRPTCEDNNSPRKIWIEIDAQILNALFCVIGFGLAPWRLQQLYLLMRYRVRGDKRYLRRLAGIHREWFRLAGSTTIPPFIGPHNVEVAALEDQLSAIPSPETKIPVVPLTGVRAPPTRAWKLDLVIWMRVFNTLLQVGLATLMWAFNRFNRPAWATNLVVVMACAAGTVDGVTVLREKRTIKRVEGVPVTEKDQERLKSDKARGIWHYNNIKDKDLSGKR</sequence>
<feature type="compositionally biased region" description="Polar residues" evidence="1">
    <location>
        <begin position="1"/>
        <end position="16"/>
    </location>
</feature>